<comment type="subcellular location">
    <subcellularLocation>
        <location evidence="1">Cell membrane</location>
        <topology evidence="1">Single-pass membrane protein</topology>
    </subcellularLocation>
    <subcellularLocation>
        <location evidence="7">Cell membrane</location>
        <topology evidence="7">Single-pass type II membrane protein</topology>
    </subcellularLocation>
</comment>
<dbReference type="GO" id="GO:0005886">
    <property type="term" value="C:plasma membrane"/>
    <property type="evidence" value="ECO:0007669"/>
    <property type="project" value="UniProtKB-SubCell"/>
</dbReference>
<dbReference type="InterPro" id="IPR003400">
    <property type="entry name" value="ExbD"/>
</dbReference>
<evidence type="ECO:0008006" key="10">
    <source>
        <dbReference type="Google" id="ProtNLM"/>
    </source>
</evidence>
<dbReference type="Pfam" id="PF02472">
    <property type="entry name" value="ExbD"/>
    <property type="match status" value="1"/>
</dbReference>
<evidence type="ECO:0000256" key="3">
    <source>
        <dbReference type="ARBA" id="ARBA00022475"/>
    </source>
</evidence>
<accession>A0A0R2RDX3</accession>
<keyword evidence="7" id="KW-0813">Transport</keyword>
<evidence type="ECO:0000256" key="4">
    <source>
        <dbReference type="ARBA" id="ARBA00022692"/>
    </source>
</evidence>
<gene>
    <name evidence="8" type="ORF">ABR82_06925</name>
</gene>
<name>A0A0R2RDX3_9BACT</name>
<keyword evidence="7" id="KW-0653">Protein transport</keyword>
<dbReference type="GO" id="GO:0015031">
    <property type="term" value="P:protein transport"/>
    <property type="evidence" value="ECO:0007669"/>
    <property type="project" value="UniProtKB-KW"/>
</dbReference>
<evidence type="ECO:0000313" key="8">
    <source>
        <dbReference type="EMBL" id="KRO60745.1"/>
    </source>
</evidence>
<evidence type="ECO:0000256" key="5">
    <source>
        <dbReference type="ARBA" id="ARBA00022989"/>
    </source>
</evidence>
<keyword evidence="3" id="KW-1003">Cell membrane</keyword>
<evidence type="ECO:0000256" key="6">
    <source>
        <dbReference type="ARBA" id="ARBA00023136"/>
    </source>
</evidence>
<organism evidence="8 9">
    <name type="scientific">Verrucomicrobia subdivision 6 bacterium BACL9 MAG-120507-bin52</name>
    <dbReference type="NCBI Taxonomy" id="1655590"/>
    <lineage>
        <taxon>Bacteria</taxon>
        <taxon>Pseudomonadati</taxon>
        <taxon>Verrucomicrobiota</taxon>
        <taxon>Verrucomicrobiia</taxon>
        <taxon>Verrucomicrobiales</taxon>
        <taxon>Verrucomicrobia subdivision 6</taxon>
    </lineage>
</organism>
<dbReference type="Proteomes" id="UP000051269">
    <property type="component" value="Unassembled WGS sequence"/>
</dbReference>
<dbReference type="AlphaFoldDB" id="A0A0R2RDX3"/>
<sequence>MLLIFFIVTTSFKKKTASVDVTPPKSEKGTEKVEEAKTAPPELTLKSIKADDYSKLYDADKFPLFLGDQPLKLDVKSDSFRADFAKTLKARSVKNLILNFDETTPIAIFFKFFDACEDAGVPISVRTSKIGSATANP</sequence>
<dbReference type="EMBL" id="LIBO01000266">
    <property type="protein sequence ID" value="KRO60745.1"/>
    <property type="molecule type" value="Genomic_DNA"/>
</dbReference>
<proteinExistence type="inferred from homology"/>
<evidence type="ECO:0000256" key="1">
    <source>
        <dbReference type="ARBA" id="ARBA00004162"/>
    </source>
</evidence>
<dbReference type="GO" id="GO:0022857">
    <property type="term" value="F:transmembrane transporter activity"/>
    <property type="evidence" value="ECO:0007669"/>
    <property type="project" value="InterPro"/>
</dbReference>
<evidence type="ECO:0000256" key="2">
    <source>
        <dbReference type="ARBA" id="ARBA00005811"/>
    </source>
</evidence>
<reference evidence="8 9" key="1">
    <citation type="submission" date="2015-10" db="EMBL/GenBank/DDBJ databases">
        <title>Metagenome-Assembled Genomes uncover a global brackish microbiome.</title>
        <authorList>
            <person name="Hugerth L.W."/>
            <person name="Larsson J."/>
            <person name="Alneberg J."/>
            <person name="Lindh M.V."/>
            <person name="Legrand C."/>
            <person name="Pinhassi J."/>
            <person name="Andersson A.F."/>
        </authorList>
    </citation>
    <scope>NUCLEOTIDE SEQUENCE [LARGE SCALE GENOMIC DNA]</scope>
    <source>
        <strain evidence="8">BACL18 MAG-120507-bin52</strain>
    </source>
</reference>
<evidence type="ECO:0000256" key="7">
    <source>
        <dbReference type="RuleBase" id="RU003879"/>
    </source>
</evidence>
<keyword evidence="5" id="KW-1133">Transmembrane helix</keyword>
<protein>
    <recommendedName>
        <fullName evidence="10">Biopolymer transporter ExbD</fullName>
    </recommendedName>
</protein>
<evidence type="ECO:0000313" key="9">
    <source>
        <dbReference type="Proteomes" id="UP000051269"/>
    </source>
</evidence>
<comment type="similarity">
    <text evidence="2 7">Belongs to the ExbD/TolR family.</text>
</comment>
<keyword evidence="4 7" id="KW-0812">Transmembrane</keyword>
<keyword evidence="6" id="KW-0472">Membrane</keyword>
<comment type="caution">
    <text evidence="8">The sequence shown here is derived from an EMBL/GenBank/DDBJ whole genome shotgun (WGS) entry which is preliminary data.</text>
</comment>